<organism evidence="1 2">
    <name type="scientific">Dawidia soli</name>
    <dbReference type="NCBI Taxonomy" id="2782352"/>
    <lineage>
        <taxon>Bacteria</taxon>
        <taxon>Pseudomonadati</taxon>
        <taxon>Bacteroidota</taxon>
        <taxon>Cytophagia</taxon>
        <taxon>Cytophagales</taxon>
        <taxon>Chryseotaleaceae</taxon>
        <taxon>Dawidia</taxon>
    </lineage>
</organism>
<dbReference type="EMBL" id="JAHESC010000015">
    <property type="protein sequence ID" value="MBT1687319.1"/>
    <property type="molecule type" value="Genomic_DNA"/>
</dbReference>
<protein>
    <submittedName>
        <fullName evidence="1">Uncharacterized protein</fullName>
    </submittedName>
</protein>
<proteinExistence type="predicted"/>
<keyword evidence="2" id="KW-1185">Reference proteome</keyword>
<name>A0AAP2GDG6_9BACT</name>
<comment type="caution">
    <text evidence="1">The sequence shown here is derived from an EMBL/GenBank/DDBJ whole genome shotgun (WGS) entry which is preliminary data.</text>
</comment>
<sequence>MKRPIAIILLLLILFNTLGYYGLYPLLRLRATRTQDQRVDAGAYQATETITLKLPLNLPYLLAGQGENHRLHGSIRYQGNSYTLVSQRIDADTLYVVCLPNREERRVASLFARLADPMNNTVAAPLKVPKLPDNLDYLPAGVLAFNTACLLQKFRYPVTHTPRWRPPAQRIITPPPEQA</sequence>
<reference evidence="1 2" key="1">
    <citation type="submission" date="2021-05" db="EMBL/GenBank/DDBJ databases">
        <title>A Polyphasic approach of four new species of the genus Ohtaekwangia: Ohtaekwangia histidinii sp. nov., Ohtaekwangia cretensis sp. nov., Ohtaekwangia indiensis sp. nov., Ohtaekwangia reichenbachii sp. nov. from diverse environment.</title>
        <authorList>
            <person name="Octaviana S."/>
        </authorList>
    </citation>
    <scope>NUCLEOTIDE SEQUENCE [LARGE SCALE GENOMIC DNA]</scope>
    <source>
        <strain evidence="1 2">PWU37</strain>
    </source>
</reference>
<dbReference type="Proteomes" id="UP001319180">
    <property type="component" value="Unassembled WGS sequence"/>
</dbReference>
<evidence type="ECO:0000313" key="1">
    <source>
        <dbReference type="EMBL" id="MBT1687319.1"/>
    </source>
</evidence>
<accession>A0AAP2GDG6</accession>
<gene>
    <name evidence="1" type="ORF">KK078_12170</name>
</gene>
<dbReference type="AlphaFoldDB" id="A0AAP2GDG6"/>
<dbReference type="RefSeq" id="WP_254090551.1">
    <property type="nucleotide sequence ID" value="NZ_JAHESC010000015.1"/>
</dbReference>
<evidence type="ECO:0000313" key="2">
    <source>
        <dbReference type="Proteomes" id="UP001319180"/>
    </source>
</evidence>